<evidence type="ECO:0000256" key="5">
    <source>
        <dbReference type="ARBA" id="ARBA00023136"/>
    </source>
</evidence>
<gene>
    <name evidence="7" type="ORF">H9865_10185</name>
</gene>
<dbReference type="AlphaFoldDB" id="A0A9D1V5E9"/>
<accession>A0A9D1V5E9</accession>
<feature type="transmembrane region" description="Helical" evidence="6">
    <location>
        <begin position="308"/>
        <end position="329"/>
    </location>
</feature>
<feature type="transmembrane region" description="Helical" evidence="6">
    <location>
        <begin position="167"/>
        <end position="188"/>
    </location>
</feature>
<comment type="subcellular location">
    <subcellularLocation>
        <location evidence="1">Cell membrane</location>
        <topology evidence="1">Multi-pass membrane protein</topology>
    </subcellularLocation>
</comment>
<keyword evidence="3 6" id="KW-0812">Transmembrane</keyword>
<feature type="transmembrane region" description="Helical" evidence="6">
    <location>
        <begin position="83"/>
        <end position="103"/>
    </location>
</feature>
<name>A0A9D1V5E9_9FIRM</name>
<dbReference type="InterPro" id="IPR018385">
    <property type="entry name" value="C4_dicarb_anaerob_car-like"/>
</dbReference>
<evidence type="ECO:0000256" key="2">
    <source>
        <dbReference type="ARBA" id="ARBA00022475"/>
    </source>
</evidence>
<feature type="transmembrane region" description="Helical" evidence="6">
    <location>
        <begin position="109"/>
        <end position="132"/>
    </location>
</feature>
<comment type="caution">
    <text evidence="7">The sequence shown here is derived from an EMBL/GenBank/DDBJ whole genome shotgun (WGS) entry which is preliminary data.</text>
</comment>
<dbReference type="InterPro" id="IPR051679">
    <property type="entry name" value="DASS-Related_Transporters"/>
</dbReference>
<dbReference type="PANTHER" id="PTHR43652">
    <property type="entry name" value="BASIC AMINO ACID ANTIPORTER YFCC-RELATED"/>
    <property type="match status" value="1"/>
</dbReference>
<keyword evidence="4 6" id="KW-1133">Transmembrane helix</keyword>
<dbReference type="PANTHER" id="PTHR43652:SF6">
    <property type="entry name" value="ARGININE REPRESSOR"/>
    <property type="match status" value="1"/>
</dbReference>
<feature type="transmembrane region" description="Helical" evidence="6">
    <location>
        <begin position="144"/>
        <end position="161"/>
    </location>
</feature>
<reference evidence="7" key="2">
    <citation type="submission" date="2021-04" db="EMBL/GenBank/DDBJ databases">
        <authorList>
            <person name="Gilroy R."/>
        </authorList>
    </citation>
    <scope>NUCLEOTIDE SEQUENCE</scope>
    <source>
        <strain evidence="7">2239</strain>
    </source>
</reference>
<evidence type="ECO:0000313" key="7">
    <source>
        <dbReference type="EMBL" id="HIX06442.1"/>
    </source>
</evidence>
<evidence type="ECO:0000313" key="8">
    <source>
        <dbReference type="Proteomes" id="UP000824193"/>
    </source>
</evidence>
<evidence type="ECO:0000256" key="1">
    <source>
        <dbReference type="ARBA" id="ARBA00004651"/>
    </source>
</evidence>
<feature type="transmembrane region" description="Helical" evidence="6">
    <location>
        <begin position="435"/>
        <end position="457"/>
    </location>
</feature>
<sequence>MPTAFTVLILLTIVVAVITQFIPAITPATAADVIMAPIDGFASAMGVALFVLILGGFLGVVMKTGALNAGITAVAKKLNGKETWMIPVLMFLISLGGTTYGMAEETIAFYALVTSTMVAAGFDSLTAASTILLGSTAGVLGSTVNPFSISASVAALNAAGIETNQTIIIVVGGLSWILCYVVGVTFVLRYAHKVKGNKAASLLTAEEWAEVEKEYGGEKKPQADSVFTLRQKIVMVLFGLSFVVMIVGMVPWSSFGIPLFDHTGFLTRKNLGDWYFSELTAWFLLMGVVIGLVYGLKEREIVNSFLTGAGDLIGVALVIAVSRGVSVIMSNTGLDMYILEKASEALQGTSSLLFTACSYVVYLLLSVLIPSSSGLATVSMPIMGPLAQNLGLVPEIMVCVLSGACALVNGITPTSGTLMGAIAISRIEYTTWVKYIWKPLAAMLVLHILILSVGMAVL</sequence>
<feature type="transmembrane region" description="Helical" evidence="6">
    <location>
        <begin position="349"/>
        <end position="369"/>
    </location>
</feature>
<dbReference type="EMBL" id="DXFW01000035">
    <property type="protein sequence ID" value="HIX06442.1"/>
    <property type="molecule type" value="Genomic_DNA"/>
</dbReference>
<dbReference type="Proteomes" id="UP000824193">
    <property type="component" value="Unassembled WGS sequence"/>
</dbReference>
<proteinExistence type="predicted"/>
<evidence type="ECO:0000256" key="6">
    <source>
        <dbReference type="SAM" id="Phobius"/>
    </source>
</evidence>
<protein>
    <submittedName>
        <fullName evidence="7">YfcC family protein</fullName>
    </submittedName>
</protein>
<feature type="transmembrane region" description="Helical" evidence="6">
    <location>
        <begin position="40"/>
        <end position="62"/>
    </location>
</feature>
<feature type="transmembrane region" description="Helical" evidence="6">
    <location>
        <begin position="390"/>
        <end position="411"/>
    </location>
</feature>
<feature type="transmembrane region" description="Helical" evidence="6">
    <location>
        <begin position="274"/>
        <end position="296"/>
    </location>
</feature>
<keyword evidence="5 6" id="KW-0472">Membrane</keyword>
<reference evidence="7" key="1">
    <citation type="journal article" date="2021" name="PeerJ">
        <title>Extensive microbial diversity within the chicken gut microbiome revealed by metagenomics and culture.</title>
        <authorList>
            <person name="Gilroy R."/>
            <person name="Ravi A."/>
            <person name="Getino M."/>
            <person name="Pursley I."/>
            <person name="Horton D.L."/>
            <person name="Alikhan N.F."/>
            <person name="Baker D."/>
            <person name="Gharbi K."/>
            <person name="Hall N."/>
            <person name="Watson M."/>
            <person name="Adriaenssens E.M."/>
            <person name="Foster-Nyarko E."/>
            <person name="Jarju S."/>
            <person name="Secka A."/>
            <person name="Antonio M."/>
            <person name="Oren A."/>
            <person name="Chaudhuri R.R."/>
            <person name="La Ragione R."/>
            <person name="Hildebrand F."/>
            <person name="Pallen M.J."/>
        </authorList>
    </citation>
    <scope>NUCLEOTIDE SEQUENCE</scope>
    <source>
        <strain evidence="7">2239</strain>
    </source>
</reference>
<dbReference type="Pfam" id="PF03606">
    <property type="entry name" value="DcuC"/>
    <property type="match status" value="1"/>
</dbReference>
<evidence type="ECO:0000256" key="4">
    <source>
        <dbReference type="ARBA" id="ARBA00022989"/>
    </source>
</evidence>
<keyword evidence="2" id="KW-1003">Cell membrane</keyword>
<evidence type="ECO:0000256" key="3">
    <source>
        <dbReference type="ARBA" id="ARBA00022692"/>
    </source>
</evidence>
<organism evidence="7 8">
    <name type="scientific">Candidatus Allofournierella pullicola</name>
    <dbReference type="NCBI Taxonomy" id="2838596"/>
    <lineage>
        <taxon>Bacteria</taxon>
        <taxon>Bacillati</taxon>
        <taxon>Bacillota</taxon>
        <taxon>Clostridia</taxon>
        <taxon>Eubacteriales</taxon>
        <taxon>Oscillospiraceae</taxon>
        <taxon>Allofournierella</taxon>
    </lineage>
</organism>
<feature type="transmembrane region" description="Helical" evidence="6">
    <location>
        <begin position="233"/>
        <end position="254"/>
    </location>
</feature>
<dbReference type="GO" id="GO:0005886">
    <property type="term" value="C:plasma membrane"/>
    <property type="evidence" value="ECO:0007669"/>
    <property type="project" value="UniProtKB-SubCell"/>
</dbReference>